<dbReference type="Pfam" id="PF02348">
    <property type="entry name" value="CTP_transf_3"/>
    <property type="match status" value="1"/>
</dbReference>
<dbReference type="EMBL" id="CP002546">
    <property type="protein sequence ID" value="ADY60524.1"/>
    <property type="molecule type" value="Genomic_DNA"/>
</dbReference>
<protein>
    <recommendedName>
        <fullName evidence="5">3-deoxy-manno-octulosonate cytidylyltransferase</fullName>
        <ecNumber evidence="5">2.7.7.38</ecNumber>
    </recommendedName>
    <alternativeName>
        <fullName evidence="5">CMP-2-keto-3-deoxyoctulosonic acid synthase</fullName>
        <shortName evidence="5">CKS</shortName>
        <shortName evidence="5">CMP-KDO synthase</shortName>
    </alternativeName>
</protein>
<dbReference type="PANTHER" id="PTHR42866:SF2">
    <property type="entry name" value="3-DEOXY-MANNO-OCTULOSONATE CYTIDYLYLTRANSFERASE, MITOCHONDRIAL"/>
    <property type="match status" value="1"/>
</dbReference>
<dbReference type="STRING" id="756272.Plabr_2925"/>
<comment type="function">
    <text evidence="5">Activates KDO (a required 8-carbon sugar) for incorporation into bacterial lipopolysaccharide in Gram-negative bacteria.</text>
</comment>
<dbReference type="GO" id="GO:0009103">
    <property type="term" value="P:lipopolysaccharide biosynthetic process"/>
    <property type="evidence" value="ECO:0007669"/>
    <property type="project" value="UniProtKB-UniRule"/>
</dbReference>
<dbReference type="NCBIfam" id="NF003950">
    <property type="entry name" value="PRK05450.1-3"/>
    <property type="match status" value="1"/>
</dbReference>
<comment type="catalytic activity">
    <reaction evidence="5">
        <text>3-deoxy-alpha-D-manno-oct-2-ulosonate + CTP = CMP-3-deoxy-beta-D-manno-octulosonate + diphosphate</text>
        <dbReference type="Rhea" id="RHEA:23448"/>
        <dbReference type="ChEBI" id="CHEBI:33019"/>
        <dbReference type="ChEBI" id="CHEBI:37563"/>
        <dbReference type="ChEBI" id="CHEBI:85986"/>
        <dbReference type="ChEBI" id="CHEBI:85987"/>
        <dbReference type="EC" id="2.7.7.38"/>
    </reaction>
</comment>
<dbReference type="OrthoDB" id="9815559at2"/>
<keyword evidence="2 5" id="KW-0808">Transferase</keyword>
<comment type="pathway">
    <text evidence="5">Nucleotide-sugar biosynthesis; CMP-3-deoxy-D-manno-octulosonate biosynthesis; CMP-3-deoxy-D-manno-octulosonate from 3-deoxy-D-manno-octulosonate and CTP: step 1/1.</text>
</comment>
<keyword evidence="4 5" id="KW-0448">Lipopolysaccharide biosynthesis</keyword>
<dbReference type="NCBIfam" id="NF003952">
    <property type="entry name" value="PRK05450.1-5"/>
    <property type="match status" value="1"/>
</dbReference>
<dbReference type="GO" id="GO:0005829">
    <property type="term" value="C:cytosol"/>
    <property type="evidence" value="ECO:0007669"/>
    <property type="project" value="TreeGrafter"/>
</dbReference>
<evidence type="ECO:0000313" key="7">
    <source>
        <dbReference type="Proteomes" id="UP000006860"/>
    </source>
</evidence>
<comment type="similarity">
    <text evidence="5">Belongs to the KdsB family.</text>
</comment>
<organism evidence="6 7">
    <name type="scientific">Rubinisphaera brasiliensis (strain ATCC 49424 / DSM 5305 / JCM 21570 / IAM 15109 / NBRC 103401 / IFAM 1448)</name>
    <name type="common">Planctomyces brasiliensis</name>
    <dbReference type="NCBI Taxonomy" id="756272"/>
    <lineage>
        <taxon>Bacteria</taxon>
        <taxon>Pseudomonadati</taxon>
        <taxon>Planctomycetota</taxon>
        <taxon>Planctomycetia</taxon>
        <taxon>Planctomycetales</taxon>
        <taxon>Planctomycetaceae</taxon>
        <taxon>Rubinisphaera</taxon>
    </lineage>
</organism>
<dbReference type="RefSeq" id="WP_013629246.1">
    <property type="nucleotide sequence ID" value="NC_015174.1"/>
</dbReference>
<dbReference type="CDD" id="cd02517">
    <property type="entry name" value="CMP-KDO-Synthetase"/>
    <property type="match status" value="1"/>
</dbReference>
<dbReference type="HAMAP" id="MF_00057">
    <property type="entry name" value="KdsB"/>
    <property type="match status" value="1"/>
</dbReference>
<keyword evidence="5" id="KW-0963">Cytoplasm</keyword>
<keyword evidence="7" id="KW-1185">Reference proteome</keyword>
<evidence type="ECO:0000256" key="2">
    <source>
        <dbReference type="ARBA" id="ARBA00022679"/>
    </source>
</evidence>
<evidence type="ECO:0000256" key="1">
    <source>
        <dbReference type="ARBA" id="ARBA00004370"/>
    </source>
</evidence>
<dbReference type="Gene3D" id="3.90.550.10">
    <property type="entry name" value="Spore Coat Polysaccharide Biosynthesis Protein SpsA, Chain A"/>
    <property type="match status" value="1"/>
</dbReference>
<dbReference type="PANTHER" id="PTHR42866">
    <property type="entry name" value="3-DEOXY-MANNO-OCTULOSONATE CYTIDYLYLTRANSFERASE"/>
    <property type="match status" value="1"/>
</dbReference>
<accession>F0SGC5</accession>
<dbReference type="GO" id="GO:0033468">
    <property type="term" value="P:CMP-keto-3-deoxy-D-manno-octulosonic acid biosynthetic process"/>
    <property type="evidence" value="ECO:0007669"/>
    <property type="project" value="UniProtKB-UniRule"/>
</dbReference>
<dbReference type="EC" id="2.7.7.38" evidence="5"/>
<dbReference type="FunFam" id="3.90.550.10:FF:000011">
    <property type="entry name" value="3-deoxy-manno-octulosonate cytidylyltransferase"/>
    <property type="match status" value="1"/>
</dbReference>
<evidence type="ECO:0000256" key="5">
    <source>
        <dbReference type="HAMAP-Rule" id="MF_00057"/>
    </source>
</evidence>
<dbReference type="GO" id="GO:0008690">
    <property type="term" value="F:3-deoxy-manno-octulosonate cytidylyltransferase activity"/>
    <property type="evidence" value="ECO:0007669"/>
    <property type="project" value="UniProtKB-UniRule"/>
</dbReference>
<evidence type="ECO:0000313" key="6">
    <source>
        <dbReference type="EMBL" id="ADY60524.1"/>
    </source>
</evidence>
<comment type="subcellular location">
    <subcellularLocation>
        <location evidence="5">Cytoplasm</location>
    </subcellularLocation>
    <subcellularLocation>
        <location evidence="1">Membrane</location>
    </subcellularLocation>
</comment>
<dbReference type="eggNOG" id="COG1212">
    <property type="taxonomic scope" value="Bacteria"/>
</dbReference>
<reference evidence="7" key="1">
    <citation type="submission" date="2011-02" db="EMBL/GenBank/DDBJ databases">
        <title>The complete genome of Planctomyces brasiliensis DSM 5305.</title>
        <authorList>
            <person name="Lucas S."/>
            <person name="Copeland A."/>
            <person name="Lapidus A."/>
            <person name="Bruce D."/>
            <person name="Goodwin L."/>
            <person name="Pitluck S."/>
            <person name="Kyrpides N."/>
            <person name="Mavromatis K."/>
            <person name="Pagani I."/>
            <person name="Ivanova N."/>
            <person name="Ovchinnikova G."/>
            <person name="Lu M."/>
            <person name="Detter J.C."/>
            <person name="Han C."/>
            <person name="Land M."/>
            <person name="Hauser L."/>
            <person name="Markowitz V."/>
            <person name="Cheng J.-F."/>
            <person name="Hugenholtz P."/>
            <person name="Woyke T."/>
            <person name="Wu D."/>
            <person name="Tindall B."/>
            <person name="Pomrenke H.G."/>
            <person name="Brambilla E."/>
            <person name="Klenk H.-P."/>
            <person name="Eisen J.A."/>
        </authorList>
    </citation>
    <scope>NUCLEOTIDE SEQUENCE [LARGE SCALE GENOMIC DNA]</scope>
    <source>
        <strain evidence="7">ATCC 49424 / DSM 5305 / JCM 21570 / NBRC 103401 / IFAM 1448</strain>
    </source>
</reference>
<gene>
    <name evidence="5" type="primary">kdsB</name>
    <name evidence="6" type="ordered locus">Plabr_2925</name>
</gene>
<dbReference type="GO" id="GO:0016020">
    <property type="term" value="C:membrane"/>
    <property type="evidence" value="ECO:0007669"/>
    <property type="project" value="UniProtKB-SubCell"/>
</dbReference>
<proteinExistence type="inferred from homology"/>
<dbReference type="KEGG" id="pbs:Plabr_2925"/>
<dbReference type="HOGENOM" id="CLU_065038_1_0_0"/>
<dbReference type="InterPro" id="IPR029044">
    <property type="entry name" value="Nucleotide-diphossugar_trans"/>
</dbReference>
<dbReference type="NCBIfam" id="TIGR00466">
    <property type="entry name" value="kdsB"/>
    <property type="match status" value="1"/>
</dbReference>
<dbReference type="InterPro" id="IPR003329">
    <property type="entry name" value="Cytidylyl_trans"/>
</dbReference>
<sequence>MPVVGIIPARLQSTRLPNKLLLQETGKPLIQHTFEAVQGAEELDEIVVATDSPEIADVCRGFGATVAMTGECANGTERAARAVETLQGSYDLVVNIQGDEPEIDPHGIDLCVRSLQAQTDCVMSTLANPIRTADQVIDPACVKVVCDGSGKALYFSRAPIPHSRDKTPADVLSDNTGQESSPWLQHIGLYAYRREFLLEFINLPASPLERLEQLEQLRVLQAGRAIHVSVVEHAATGIDTPSDYAAFVQRWKTGSDSR</sequence>
<dbReference type="Proteomes" id="UP000006860">
    <property type="component" value="Chromosome"/>
</dbReference>
<dbReference type="UniPathway" id="UPA00030"/>
<dbReference type="AlphaFoldDB" id="F0SGC5"/>
<keyword evidence="3 5" id="KW-0548">Nucleotidyltransferase</keyword>
<evidence type="ECO:0000256" key="4">
    <source>
        <dbReference type="ARBA" id="ARBA00022985"/>
    </source>
</evidence>
<dbReference type="UniPathway" id="UPA00358">
    <property type="reaction ID" value="UER00476"/>
</dbReference>
<comment type="pathway">
    <text evidence="5">Bacterial outer membrane biogenesis; lipopolysaccharide biosynthesis.</text>
</comment>
<dbReference type="InterPro" id="IPR004528">
    <property type="entry name" value="KdsB"/>
</dbReference>
<name>F0SGC5_RUBBR</name>
<dbReference type="SUPFAM" id="SSF53448">
    <property type="entry name" value="Nucleotide-diphospho-sugar transferases"/>
    <property type="match status" value="1"/>
</dbReference>
<evidence type="ECO:0000256" key="3">
    <source>
        <dbReference type="ARBA" id="ARBA00022695"/>
    </source>
</evidence>